<organism evidence="1 2">
    <name type="scientific">Companilactobacillus farciminis</name>
    <dbReference type="NCBI Taxonomy" id="1612"/>
    <lineage>
        <taxon>Bacteria</taxon>
        <taxon>Bacillati</taxon>
        <taxon>Bacillota</taxon>
        <taxon>Bacilli</taxon>
        <taxon>Lactobacillales</taxon>
        <taxon>Lactobacillaceae</taxon>
        <taxon>Companilactobacillus</taxon>
    </lineage>
</organism>
<proteinExistence type="predicted"/>
<dbReference type="EMBL" id="DYWC01000011">
    <property type="protein sequence ID" value="HJF85867.1"/>
    <property type="molecule type" value="Genomic_DNA"/>
</dbReference>
<accession>A0A921HNQ6</accession>
<comment type="caution">
    <text evidence="1">The sequence shown here is derived from an EMBL/GenBank/DDBJ whole genome shotgun (WGS) entry which is preliminary data.</text>
</comment>
<gene>
    <name evidence="1" type="ORF">K8V88_00350</name>
</gene>
<dbReference type="Proteomes" id="UP000747013">
    <property type="component" value="Unassembled WGS sequence"/>
</dbReference>
<protein>
    <submittedName>
        <fullName evidence="1">Uncharacterized protein</fullName>
    </submittedName>
</protein>
<sequence length="46" mass="5254">MNNNSIEPHSNIIVTKTIKEYSATANEKKNVESHIVTINDCQYLTF</sequence>
<reference evidence="1" key="2">
    <citation type="submission" date="2021-09" db="EMBL/GenBank/DDBJ databases">
        <authorList>
            <person name="Gilroy R."/>
        </authorList>
    </citation>
    <scope>NUCLEOTIDE SEQUENCE</scope>
    <source>
        <strain evidence="1">7886</strain>
    </source>
</reference>
<name>A0A921HNQ6_9LACO</name>
<evidence type="ECO:0000313" key="1">
    <source>
        <dbReference type="EMBL" id="HJF85867.1"/>
    </source>
</evidence>
<reference evidence="1" key="1">
    <citation type="journal article" date="2021" name="PeerJ">
        <title>Extensive microbial diversity within the chicken gut microbiome revealed by metagenomics and culture.</title>
        <authorList>
            <person name="Gilroy R."/>
            <person name="Ravi A."/>
            <person name="Getino M."/>
            <person name="Pursley I."/>
            <person name="Horton D.L."/>
            <person name="Alikhan N.F."/>
            <person name="Baker D."/>
            <person name="Gharbi K."/>
            <person name="Hall N."/>
            <person name="Watson M."/>
            <person name="Adriaenssens E.M."/>
            <person name="Foster-Nyarko E."/>
            <person name="Jarju S."/>
            <person name="Secka A."/>
            <person name="Antonio M."/>
            <person name="Oren A."/>
            <person name="Chaudhuri R.R."/>
            <person name="La Ragione R."/>
            <person name="Hildebrand F."/>
            <person name="Pallen M.J."/>
        </authorList>
    </citation>
    <scope>NUCLEOTIDE SEQUENCE</scope>
    <source>
        <strain evidence="1">7886</strain>
    </source>
</reference>
<evidence type="ECO:0000313" key="2">
    <source>
        <dbReference type="Proteomes" id="UP000747013"/>
    </source>
</evidence>
<dbReference type="AlphaFoldDB" id="A0A921HNQ6"/>